<proteinExistence type="predicted"/>
<feature type="signal peptide" evidence="2">
    <location>
        <begin position="1"/>
        <end position="19"/>
    </location>
</feature>
<feature type="compositionally biased region" description="Low complexity" evidence="1">
    <location>
        <begin position="63"/>
        <end position="72"/>
    </location>
</feature>
<dbReference type="STRING" id="1134406.ADN00_11285"/>
<feature type="domain" description="Nbr1 FW" evidence="3">
    <location>
        <begin position="107"/>
        <end position="211"/>
    </location>
</feature>
<protein>
    <recommendedName>
        <fullName evidence="3">Nbr1 FW domain-containing protein</fullName>
    </recommendedName>
</protein>
<dbReference type="Gene3D" id="2.60.40.10">
    <property type="entry name" value="Immunoglobulins"/>
    <property type="match status" value="1"/>
</dbReference>
<feature type="region of interest" description="Disordered" evidence="1">
    <location>
        <begin position="63"/>
        <end position="96"/>
    </location>
</feature>
<evidence type="ECO:0000313" key="4">
    <source>
        <dbReference type="EMBL" id="KPL76539.1"/>
    </source>
</evidence>
<reference evidence="4 5" key="1">
    <citation type="submission" date="2015-07" db="EMBL/GenBank/DDBJ databases">
        <title>Genome sequence of Ornatilinea apprima DSM 23815.</title>
        <authorList>
            <person name="Hemp J."/>
            <person name="Ward L.M."/>
            <person name="Pace L.A."/>
            <person name="Fischer W.W."/>
        </authorList>
    </citation>
    <scope>NUCLEOTIDE SEQUENCE [LARGE SCALE GENOMIC DNA]</scope>
    <source>
        <strain evidence="4 5">P3M-1</strain>
    </source>
</reference>
<feature type="compositionally biased region" description="Pro residues" evidence="1">
    <location>
        <begin position="73"/>
        <end position="88"/>
    </location>
</feature>
<dbReference type="InterPro" id="IPR013783">
    <property type="entry name" value="Ig-like_fold"/>
</dbReference>
<sequence length="315" mass="33222">MNKLRAYLLMVIAGSMLLAGCNLPTRNQTETPAGSEAVQTAAALTVAAYATQVAGTPVAATPTVAPAATQQPTTPPPTQAPTVPPLPTSKPSEVVPCDRGDFGADVTIPDDTVMDPGEKFTKTWRIKNTGSCTWSTSYEAVFVDGNAMNAPVSVKLPKSVAPGETVDISVEMTAPMEPKTYRGNWKLRNASSAVFGLGSKGDQTFYVQIVVKSPGFAVTSATAKVDSAKFEGACPHTFKLSADIKASAAGTVTYFWEFSDGSKSDVVSLKFDEAGTKAVSFDKEFNASGTYSGKIYVDNPNHQYFPAASFELVCQ</sequence>
<keyword evidence="2" id="KW-0732">Signal</keyword>
<dbReference type="RefSeq" id="WP_075063117.1">
    <property type="nucleotide sequence ID" value="NZ_LGCL01000025.1"/>
</dbReference>
<dbReference type="OrthoDB" id="166850at2"/>
<comment type="caution">
    <text evidence="4">The sequence shown here is derived from an EMBL/GenBank/DDBJ whole genome shotgun (WGS) entry which is preliminary data.</text>
</comment>
<dbReference type="Pfam" id="PF16158">
    <property type="entry name" value="N_BRCA1_IG"/>
    <property type="match status" value="1"/>
</dbReference>
<name>A0A0P6X8C2_9CHLR</name>
<keyword evidence="5" id="KW-1185">Reference proteome</keyword>
<accession>A0A0P6X8C2</accession>
<dbReference type="Proteomes" id="UP000050417">
    <property type="component" value="Unassembled WGS sequence"/>
</dbReference>
<evidence type="ECO:0000256" key="1">
    <source>
        <dbReference type="SAM" id="MobiDB-lite"/>
    </source>
</evidence>
<dbReference type="InterPro" id="IPR032350">
    <property type="entry name" value="Nbr1_FW"/>
</dbReference>
<evidence type="ECO:0000259" key="3">
    <source>
        <dbReference type="Pfam" id="PF16158"/>
    </source>
</evidence>
<dbReference type="AlphaFoldDB" id="A0A0P6X8C2"/>
<dbReference type="PANTHER" id="PTHR20930">
    <property type="entry name" value="OVARIAN CARCINOMA ANTIGEN CA125-RELATED"/>
    <property type="match status" value="1"/>
</dbReference>
<evidence type="ECO:0000256" key="2">
    <source>
        <dbReference type="SAM" id="SignalP"/>
    </source>
</evidence>
<feature type="chain" id="PRO_5006132900" description="Nbr1 FW domain-containing protein" evidence="2">
    <location>
        <begin position="20"/>
        <end position="315"/>
    </location>
</feature>
<organism evidence="4 5">
    <name type="scientific">Ornatilinea apprima</name>
    <dbReference type="NCBI Taxonomy" id="1134406"/>
    <lineage>
        <taxon>Bacteria</taxon>
        <taxon>Bacillati</taxon>
        <taxon>Chloroflexota</taxon>
        <taxon>Anaerolineae</taxon>
        <taxon>Anaerolineales</taxon>
        <taxon>Anaerolineaceae</taxon>
        <taxon>Ornatilinea</taxon>
    </lineage>
</organism>
<dbReference type="PANTHER" id="PTHR20930:SF0">
    <property type="entry name" value="PROTEIN ILRUN"/>
    <property type="match status" value="1"/>
</dbReference>
<dbReference type="PROSITE" id="PS51257">
    <property type="entry name" value="PROKAR_LIPOPROTEIN"/>
    <property type="match status" value="1"/>
</dbReference>
<dbReference type="CDD" id="cd14947">
    <property type="entry name" value="NBR1_like"/>
    <property type="match status" value="1"/>
</dbReference>
<evidence type="ECO:0000313" key="5">
    <source>
        <dbReference type="Proteomes" id="UP000050417"/>
    </source>
</evidence>
<dbReference type="EMBL" id="LGCL01000025">
    <property type="protein sequence ID" value="KPL76539.1"/>
    <property type="molecule type" value="Genomic_DNA"/>
</dbReference>
<gene>
    <name evidence="4" type="ORF">ADN00_11285</name>
</gene>